<evidence type="ECO:0000313" key="5">
    <source>
        <dbReference type="Proteomes" id="UP000474565"/>
    </source>
</evidence>
<dbReference type="AlphaFoldDB" id="A0A6L8MGB1"/>
<comment type="caution">
    <text evidence="3">The sequence shown here is derived from an EMBL/GenBank/DDBJ whole genome shotgun (WGS) entry which is preliminary data.</text>
</comment>
<feature type="compositionally biased region" description="Basic and acidic residues" evidence="1">
    <location>
        <begin position="1"/>
        <end position="11"/>
    </location>
</feature>
<reference evidence="4 5" key="1">
    <citation type="submission" date="2019-12" db="EMBL/GenBank/DDBJ databases">
        <title>Novel species isolated from a subtropical stream in China.</title>
        <authorList>
            <person name="Lu H."/>
        </authorList>
    </citation>
    <scope>NUCLEOTIDE SEQUENCE [LARGE SCALE GENOMIC DNA]</scope>
    <source>
        <strain evidence="3 5">FT50W</strain>
        <strain evidence="2 4">FT94W</strain>
    </source>
</reference>
<feature type="region of interest" description="Disordered" evidence="1">
    <location>
        <begin position="1"/>
        <end position="58"/>
    </location>
</feature>
<feature type="compositionally biased region" description="Basic and acidic residues" evidence="1">
    <location>
        <begin position="25"/>
        <end position="58"/>
    </location>
</feature>
<keyword evidence="4" id="KW-1185">Reference proteome</keyword>
<protein>
    <submittedName>
        <fullName evidence="3">Uncharacterized protein</fullName>
    </submittedName>
</protein>
<evidence type="ECO:0000313" key="4">
    <source>
        <dbReference type="Proteomes" id="UP000449678"/>
    </source>
</evidence>
<dbReference type="Proteomes" id="UP000449678">
    <property type="component" value="Unassembled WGS sequence"/>
</dbReference>
<gene>
    <name evidence="2" type="ORF">GTP38_06610</name>
    <name evidence="3" type="ORF">GTP44_04715</name>
</gene>
<accession>A0A6L8MGB1</accession>
<sequence length="58" mass="6482">MDLFKLFKQDGRPAGTHGAVPYGGNKKDGSHDHRYNKGADRTPSQKEADCKRSRHDQA</sequence>
<evidence type="ECO:0000256" key="1">
    <source>
        <dbReference type="SAM" id="MobiDB-lite"/>
    </source>
</evidence>
<name>A0A6L8MGB1_9BURK</name>
<dbReference type="EMBL" id="WWCO01000004">
    <property type="protein sequence ID" value="MYM34009.1"/>
    <property type="molecule type" value="Genomic_DNA"/>
</dbReference>
<dbReference type="Proteomes" id="UP000474565">
    <property type="component" value="Unassembled WGS sequence"/>
</dbReference>
<dbReference type="RefSeq" id="WP_202412697.1">
    <property type="nucleotide sequence ID" value="NZ_WWCO01000004.1"/>
</dbReference>
<proteinExistence type="predicted"/>
<evidence type="ECO:0000313" key="3">
    <source>
        <dbReference type="EMBL" id="MYM81261.1"/>
    </source>
</evidence>
<dbReference type="EMBL" id="WWCP01000003">
    <property type="protein sequence ID" value="MYM81261.1"/>
    <property type="molecule type" value="Genomic_DNA"/>
</dbReference>
<organism evidence="3 5">
    <name type="scientific">Duganella lactea</name>
    <dbReference type="NCBI Taxonomy" id="2692173"/>
    <lineage>
        <taxon>Bacteria</taxon>
        <taxon>Pseudomonadati</taxon>
        <taxon>Pseudomonadota</taxon>
        <taxon>Betaproteobacteria</taxon>
        <taxon>Burkholderiales</taxon>
        <taxon>Oxalobacteraceae</taxon>
        <taxon>Telluria group</taxon>
        <taxon>Duganella</taxon>
    </lineage>
</organism>
<evidence type="ECO:0000313" key="2">
    <source>
        <dbReference type="EMBL" id="MYM34009.1"/>
    </source>
</evidence>